<keyword evidence="14" id="KW-0472">Membrane</keyword>
<dbReference type="EnsemblMetazoa" id="GPPI032258-RA">
    <property type="protein sequence ID" value="GPPI032258-PA"/>
    <property type="gene ID" value="GPPI032258"/>
</dbReference>
<dbReference type="GO" id="GO:0005524">
    <property type="term" value="F:ATP binding"/>
    <property type="evidence" value="ECO:0007669"/>
    <property type="project" value="UniProtKB-KW"/>
</dbReference>
<keyword evidence="12" id="KW-0599">Photoprotein</keyword>
<dbReference type="AlphaFoldDB" id="A0A1B0BJN6"/>
<keyword evidence="18" id="KW-1185">Reference proteome</keyword>
<dbReference type="PANTHER" id="PTHR24096:SF423">
    <property type="entry name" value="GM05240P"/>
    <property type="match status" value="1"/>
</dbReference>
<dbReference type="InterPro" id="IPR025110">
    <property type="entry name" value="AMP-bd_C"/>
</dbReference>
<keyword evidence="14" id="KW-0812">Transmembrane</keyword>
<organism evidence="17 18">
    <name type="scientific">Glossina palpalis gambiensis</name>
    <dbReference type="NCBI Taxonomy" id="67801"/>
    <lineage>
        <taxon>Eukaryota</taxon>
        <taxon>Metazoa</taxon>
        <taxon>Ecdysozoa</taxon>
        <taxon>Arthropoda</taxon>
        <taxon>Hexapoda</taxon>
        <taxon>Insecta</taxon>
        <taxon>Pterygota</taxon>
        <taxon>Neoptera</taxon>
        <taxon>Endopterygota</taxon>
        <taxon>Diptera</taxon>
        <taxon>Brachycera</taxon>
        <taxon>Muscomorpha</taxon>
        <taxon>Hippoboscoidea</taxon>
        <taxon>Glossinidae</taxon>
        <taxon>Glossina</taxon>
    </lineage>
</organism>
<evidence type="ECO:0000256" key="8">
    <source>
        <dbReference type="ARBA" id="ARBA00023002"/>
    </source>
</evidence>
<keyword evidence="7" id="KW-0460">Magnesium</keyword>
<comment type="catalytic activity">
    <reaction evidence="13">
        <text>firefly D-luciferin + ATP + O2 = firefly oxyluciferin + hnu + AMP + CO2 + diphosphate</text>
        <dbReference type="Rhea" id="RHEA:10732"/>
        <dbReference type="ChEBI" id="CHEBI:15379"/>
        <dbReference type="ChEBI" id="CHEBI:16526"/>
        <dbReference type="ChEBI" id="CHEBI:16792"/>
        <dbReference type="ChEBI" id="CHEBI:30212"/>
        <dbReference type="ChEBI" id="CHEBI:30616"/>
        <dbReference type="ChEBI" id="CHEBI:33019"/>
        <dbReference type="ChEBI" id="CHEBI:58038"/>
        <dbReference type="ChEBI" id="CHEBI:456215"/>
        <dbReference type="EC" id="1.13.12.7"/>
    </reaction>
</comment>
<dbReference type="SUPFAM" id="SSF56801">
    <property type="entry name" value="Acetyl-CoA synthetase-like"/>
    <property type="match status" value="1"/>
</dbReference>
<evidence type="ECO:0000256" key="12">
    <source>
        <dbReference type="ARBA" id="ARBA00023262"/>
    </source>
</evidence>
<dbReference type="PROSITE" id="PS00455">
    <property type="entry name" value="AMP_BINDING"/>
    <property type="match status" value="1"/>
</dbReference>
<dbReference type="GO" id="GO:0008218">
    <property type="term" value="P:bioluminescence"/>
    <property type="evidence" value="ECO:0007669"/>
    <property type="project" value="UniProtKB-KW"/>
</dbReference>
<evidence type="ECO:0000259" key="15">
    <source>
        <dbReference type="Pfam" id="PF00501"/>
    </source>
</evidence>
<evidence type="ECO:0000256" key="7">
    <source>
        <dbReference type="ARBA" id="ARBA00022842"/>
    </source>
</evidence>
<dbReference type="EC" id="1.13.12.7" evidence="4"/>
<keyword evidence="11" id="KW-0455">Luminescence</keyword>
<dbReference type="InterPro" id="IPR020845">
    <property type="entry name" value="AMP-binding_CS"/>
</dbReference>
<dbReference type="VEuPathDB" id="VectorBase:GPPI032258"/>
<keyword evidence="6" id="KW-0067">ATP-binding</keyword>
<evidence type="ECO:0000256" key="3">
    <source>
        <dbReference type="ARBA" id="ARBA00006432"/>
    </source>
</evidence>
<dbReference type="InterPro" id="IPR045851">
    <property type="entry name" value="AMP-bd_C_sf"/>
</dbReference>
<evidence type="ECO:0000256" key="1">
    <source>
        <dbReference type="ARBA" id="ARBA00001946"/>
    </source>
</evidence>
<feature type="domain" description="AMP-binding enzyme C-terminal" evidence="16">
    <location>
        <begin position="502"/>
        <end position="578"/>
    </location>
</feature>
<evidence type="ECO:0000256" key="6">
    <source>
        <dbReference type="ARBA" id="ARBA00022840"/>
    </source>
</evidence>
<dbReference type="Pfam" id="PF00501">
    <property type="entry name" value="AMP-binding"/>
    <property type="match status" value="1"/>
</dbReference>
<dbReference type="STRING" id="67801.A0A1B0BJN6"/>
<keyword evidence="9" id="KW-0503">Monooxygenase</keyword>
<feature type="domain" description="AMP-dependent synthetase/ligase" evidence="15">
    <location>
        <begin position="88"/>
        <end position="451"/>
    </location>
</feature>
<evidence type="ECO:0000259" key="16">
    <source>
        <dbReference type="Pfam" id="PF13193"/>
    </source>
</evidence>
<evidence type="ECO:0000256" key="4">
    <source>
        <dbReference type="ARBA" id="ARBA00012532"/>
    </source>
</evidence>
<dbReference type="GO" id="GO:0016405">
    <property type="term" value="F:CoA-ligase activity"/>
    <property type="evidence" value="ECO:0007669"/>
    <property type="project" value="TreeGrafter"/>
</dbReference>
<evidence type="ECO:0000256" key="5">
    <source>
        <dbReference type="ARBA" id="ARBA00019043"/>
    </source>
</evidence>
<comment type="similarity">
    <text evidence="3">Belongs to the ATP-dependent AMP-binding enzyme family.</text>
</comment>
<dbReference type="Proteomes" id="UP000092460">
    <property type="component" value="Unassembled WGS sequence"/>
</dbReference>
<evidence type="ECO:0000313" key="17">
    <source>
        <dbReference type="EnsemblMetazoa" id="GPPI032258-PA"/>
    </source>
</evidence>
<protein>
    <recommendedName>
        <fullName evidence="5">Luciferin 4-monooxygenase</fullName>
        <ecNumber evidence="4">1.13.12.7</ecNumber>
    </recommendedName>
</protein>
<evidence type="ECO:0000256" key="14">
    <source>
        <dbReference type="SAM" id="Phobius"/>
    </source>
</evidence>
<dbReference type="PANTHER" id="PTHR24096">
    <property type="entry name" value="LONG-CHAIN-FATTY-ACID--COA LIGASE"/>
    <property type="match status" value="1"/>
</dbReference>
<keyword evidence="8" id="KW-0560">Oxidoreductase</keyword>
<evidence type="ECO:0000256" key="9">
    <source>
        <dbReference type="ARBA" id="ARBA00023033"/>
    </source>
</evidence>
<dbReference type="Pfam" id="PF13193">
    <property type="entry name" value="AMP-binding_C"/>
    <property type="match status" value="1"/>
</dbReference>
<keyword evidence="6" id="KW-0547">Nucleotide-binding</keyword>
<reference evidence="17" key="2">
    <citation type="submission" date="2020-05" db="UniProtKB">
        <authorList>
            <consortium name="EnsemblMetazoa"/>
        </authorList>
    </citation>
    <scope>IDENTIFICATION</scope>
    <source>
        <strain evidence="17">IAEA</strain>
    </source>
</reference>
<comment type="subcellular location">
    <subcellularLocation>
        <location evidence="2">Peroxisome</location>
    </subcellularLocation>
</comment>
<feature type="transmembrane region" description="Helical" evidence="14">
    <location>
        <begin position="293"/>
        <end position="315"/>
    </location>
</feature>
<dbReference type="Gene3D" id="3.40.50.980">
    <property type="match status" value="2"/>
</dbReference>
<accession>A0A1B0BJN6</accession>
<proteinExistence type="inferred from homology"/>
<evidence type="ECO:0000256" key="2">
    <source>
        <dbReference type="ARBA" id="ARBA00004275"/>
    </source>
</evidence>
<sequence length="596" mass="65945">MKGVDQFKSSLVLHYLQRSLKNKSKSVNIRPNELSLYLYKNSVKGFKSSDLDIMATLLPGNIVYGGPITTRETNDYKSLGHFIMEKYKEFDDRIVMVDAVSGKEYTAKYMHDSAIRVAYILKSLGIKANDVVGLSSENCFEFAITLFGAFAINATVAPFNITYSEREMHHGINLSKPKVIFCSKITAERIANVAKKNAFVKKIISFHSQKSTSDILSFNELMDSISIPSNNTFEYEPVNKNEDVTLIVCSSGTTGLPKGVQITQSNVLSTLDSQLAPTVIPIGDIKMLTVIPWFHSFGCLTLIFCACAGTCLVYLPKFEDHLFLSAIEKYQVMMAFIVPPLAVFLAKHPIVDKYDLSSLLVLLCGAAPLSKETEDQIKERIGVPIIRQGYGLSETTLSVLVQNDNACKPGSVGALKIGVYAKIIDPDTGRILGPNQRGELCFKGDCIMKGYIGDVKSTQSSIIDGWLHTGDIGYYDEDFEFFIVDRIKELIKYKGFQVPPAEIEAILLTNPKVKDAAVIGKPDEEAGELPMAFIVSQPNAQLGEQEIIDFVAQRASPAKRLRGGVMFIDEIPKNPSGKILRRLLRDSLKNKVKSKI</sequence>
<keyword evidence="14" id="KW-1133">Transmembrane helix</keyword>
<dbReference type="GO" id="GO:0004497">
    <property type="term" value="F:monooxygenase activity"/>
    <property type="evidence" value="ECO:0007669"/>
    <property type="project" value="UniProtKB-KW"/>
</dbReference>
<evidence type="ECO:0000313" key="18">
    <source>
        <dbReference type="Proteomes" id="UP000092460"/>
    </source>
</evidence>
<keyword evidence="10" id="KW-0576">Peroxisome</keyword>
<reference evidence="18" key="1">
    <citation type="submission" date="2015-01" db="EMBL/GenBank/DDBJ databases">
        <authorList>
            <person name="Aksoy S."/>
            <person name="Warren W."/>
            <person name="Wilson R.K."/>
        </authorList>
    </citation>
    <scope>NUCLEOTIDE SEQUENCE [LARGE SCALE GENOMIC DNA]</scope>
    <source>
        <strain evidence="18">IAEA</strain>
    </source>
</reference>
<dbReference type="Gene3D" id="3.30.300.30">
    <property type="match status" value="1"/>
</dbReference>
<dbReference type="GO" id="GO:0005777">
    <property type="term" value="C:peroxisome"/>
    <property type="evidence" value="ECO:0007669"/>
    <property type="project" value="UniProtKB-SubCell"/>
</dbReference>
<evidence type="ECO:0000256" key="11">
    <source>
        <dbReference type="ARBA" id="ARBA00023223"/>
    </source>
</evidence>
<dbReference type="Gene3D" id="2.30.38.10">
    <property type="entry name" value="Luciferase, Domain 3"/>
    <property type="match status" value="1"/>
</dbReference>
<feature type="transmembrane region" description="Helical" evidence="14">
    <location>
        <begin position="327"/>
        <end position="346"/>
    </location>
</feature>
<dbReference type="InterPro" id="IPR000873">
    <property type="entry name" value="AMP-dep_synth/lig_dom"/>
</dbReference>
<dbReference type="EMBL" id="JXJN01015468">
    <property type="status" value="NOT_ANNOTATED_CDS"/>
    <property type="molecule type" value="Genomic_DNA"/>
</dbReference>
<dbReference type="FunFam" id="3.30.300.30:FF:000007">
    <property type="entry name" value="4-coumarate--CoA ligase 2"/>
    <property type="match status" value="1"/>
</dbReference>
<evidence type="ECO:0000256" key="10">
    <source>
        <dbReference type="ARBA" id="ARBA00023140"/>
    </source>
</evidence>
<comment type="cofactor">
    <cofactor evidence="1">
        <name>Mg(2+)</name>
        <dbReference type="ChEBI" id="CHEBI:18420"/>
    </cofactor>
</comment>
<name>A0A1B0BJN6_9MUSC</name>
<evidence type="ECO:0000256" key="13">
    <source>
        <dbReference type="ARBA" id="ARBA00048497"/>
    </source>
</evidence>